<proteinExistence type="predicted"/>
<reference evidence="1 2" key="1">
    <citation type="submission" date="2015-12" db="EMBL/GenBank/DDBJ databases">
        <authorList>
            <person name="Shamseldin A."/>
            <person name="Moawad H."/>
            <person name="Abd El-Rahim W.M."/>
            <person name="Sadowsky M.J."/>
        </authorList>
    </citation>
    <scope>NUCLEOTIDE SEQUENCE [LARGE SCALE GENOMIC DNA]</scope>
    <source>
        <strain evidence="1 2">Ar51</strain>
    </source>
</reference>
<protein>
    <recommendedName>
        <fullName evidence="3">DUF1918 domain-containing protein</fullName>
    </recommendedName>
</protein>
<dbReference type="AlphaFoldDB" id="A0A0U3Q6T7"/>
<dbReference type="Proteomes" id="UP000065151">
    <property type="component" value="Chromosome"/>
</dbReference>
<sequence>MTNRVNAPGQWDDVQVGDTVLLTRNGHTEYAGAVDNRTTDGETVWVRTPVGGRRLFHVSDGFELTWSQP</sequence>
<organism evidence="1">
    <name type="scientific">Pseudarthrobacter sulfonivorans</name>
    <dbReference type="NCBI Taxonomy" id="121292"/>
    <lineage>
        <taxon>Bacteria</taxon>
        <taxon>Bacillati</taxon>
        <taxon>Actinomycetota</taxon>
        <taxon>Actinomycetes</taxon>
        <taxon>Micrococcales</taxon>
        <taxon>Micrococcaceae</taxon>
        <taxon>Pseudarthrobacter</taxon>
    </lineage>
</organism>
<evidence type="ECO:0008006" key="3">
    <source>
        <dbReference type="Google" id="ProtNLM"/>
    </source>
</evidence>
<dbReference type="RefSeq" id="WP_058930086.1">
    <property type="nucleotide sequence ID" value="NZ_CP013747.1"/>
</dbReference>
<evidence type="ECO:0000313" key="1">
    <source>
        <dbReference type="EMBL" id="ALV40922.1"/>
    </source>
</evidence>
<name>A0A0U3Q6T7_9MICC</name>
<evidence type="ECO:0000313" key="2">
    <source>
        <dbReference type="Proteomes" id="UP000065151"/>
    </source>
</evidence>
<gene>
    <name evidence="1" type="ORF">AU252_06925</name>
</gene>
<accession>A0A0U3Q6T7</accession>
<dbReference type="STRING" id="121292.AU252_06925"/>
<dbReference type="EMBL" id="CP013747">
    <property type="protein sequence ID" value="ALV40922.1"/>
    <property type="molecule type" value="Genomic_DNA"/>
</dbReference>
<dbReference type="KEGG" id="psul:AU252_06925"/>